<evidence type="ECO:0000256" key="1">
    <source>
        <dbReference type="SAM" id="Phobius"/>
    </source>
</evidence>
<keyword evidence="1" id="KW-1133">Transmembrane helix</keyword>
<organism evidence="2 3">
    <name type="scientific">Nesterenkonia sedimenti</name>
    <dbReference type="NCBI Taxonomy" id="1463632"/>
    <lineage>
        <taxon>Bacteria</taxon>
        <taxon>Bacillati</taxon>
        <taxon>Actinomycetota</taxon>
        <taxon>Actinomycetes</taxon>
        <taxon>Micrococcales</taxon>
        <taxon>Micrococcaceae</taxon>
        <taxon>Nesterenkonia</taxon>
    </lineage>
</organism>
<keyword evidence="1" id="KW-0812">Transmembrane</keyword>
<evidence type="ECO:0000313" key="2">
    <source>
        <dbReference type="EMBL" id="NLS09337.1"/>
    </source>
</evidence>
<reference evidence="2 3" key="1">
    <citation type="submission" date="2020-04" db="EMBL/GenBank/DDBJ databases">
        <title>Nesterenkonia sp. nov., isolated from marine sediment.</title>
        <authorList>
            <person name="Zhang G."/>
        </authorList>
    </citation>
    <scope>NUCLEOTIDE SEQUENCE [LARGE SCALE GENOMIC DNA]</scope>
    <source>
        <strain evidence="2 3">MY13</strain>
    </source>
</reference>
<evidence type="ECO:0000313" key="3">
    <source>
        <dbReference type="Proteomes" id="UP000523139"/>
    </source>
</evidence>
<feature type="transmembrane region" description="Helical" evidence="1">
    <location>
        <begin position="51"/>
        <end position="71"/>
    </location>
</feature>
<proteinExistence type="predicted"/>
<name>A0A7X8YDM5_9MICC</name>
<dbReference type="RefSeq" id="WP_168886839.1">
    <property type="nucleotide sequence ID" value="NZ_JABAHY010000003.1"/>
</dbReference>
<keyword evidence="1" id="KW-0472">Membrane</keyword>
<protein>
    <submittedName>
        <fullName evidence="2">Uncharacterized protein</fullName>
    </submittedName>
</protein>
<comment type="caution">
    <text evidence="2">The sequence shown here is derived from an EMBL/GenBank/DDBJ whole genome shotgun (WGS) entry which is preliminary data.</text>
</comment>
<dbReference type="EMBL" id="JABAHY010000003">
    <property type="protein sequence ID" value="NLS09337.1"/>
    <property type="molecule type" value="Genomic_DNA"/>
</dbReference>
<dbReference type="Proteomes" id="UP000523139">
    <property type="component" value="Unassembled WGS sequence"/>
</dbReference>
<feature type="transmembrane region" description="Helical" evidence="1">
    <location>
        <begin position="16"/>
        <end position="39"/>
    </location>
</feature>
<gene>
    <name evidence="2" type="ORF">HGQ17_04810</name>
</gene>
<accession>A0A7X8YDM5</accession>
<keyword evidence="3" id="KW-1185">Reference proteome</keyword>
<dbReference type="AlphaFoldDB" id="A0A7X8YDM5"/>
<sequence length="229" mass="24691">MNLDLPAHEITRIGRWAYVGLAFAWLGVAACTAGFSYLVWSSWNDSVGEGIFFGVLFGAIIIFSAASIYFGGRGVHRWRRSVRPAAKKKPPVREVAGRLQFQGIERSPIGDDRPHWTTYSVAVEVASWEAAPKASADTEKPDFDLNPLDSAAAQWGLFPNRSGSQRRGPKTVANLATIFGPGPDATPGDRIALRWYGKDRGHGCGGVLANLTTGAKCPVTVEDPDSTFG</sequence>